<dbReference type="AlphaFoldDB" id="A0AAD9NQM5"/>
<proteinExistence type="predicted"/>
<evidence type="ECO:0000313" key="2">
    <source>
        <dbReference type="EMBL" id="KAK2175884.1"/>
    </source>
</evidence>
<dbReference type="GO" id="GO:0005769">
    <property type="term" value="C:early endosome"/>
    <property type="evidence" value="ECO:0007669"/>
    <property type="project" value="TreeGrafter"/>
</dbReference>
<gene>
    <name evidence="2" type="ORF">NP493_697g01034</name>
</gene>
<dbReference type="GO" id="GO:0048812">
    <property type="term" value="P:neuron projection morphogenesis"/>
    <property type="evidence" value="ECO:0007669"/>
    <property type="project" value="TreeGrafter"/>
</dbReference>
<dbReference type="GO" id="GO:0005770">
    <property type="term" value="C:late endosome"/>
    <property type="evidence" value="ECO:0007669"/>
    <property type="project" value="TreeGrafter"/>
</dbReference>
<dbReference type="GO" id="GO:0030133">
    <property type="term" value="C:transport vesicle"/>
    <property type="evidence" value="ECO:0007669"/>
    <property type="project" value="TreeGrafter"/>
</dbReference>
<dbReference type="EMBL" id="JAODUO010000700">
    <property type="protein sequence ID" value="KAK2175884.1"/>
    <property type="molecule type" value="Genomic_DNA"/>
</dbReference>
<dbReference type="Pfam" id="PF02204">
    <property type="entry name" value="VPS9"/>
    <property type="match status" value="1"/>
</dbReference>
<sequence length="396" mass="44446">MDLYDEDLSENKFFRSLADKFPNLFDVATCNRCTICVPCVGSLLGFKFSKENIDSHVLVPVEEKPCCFVTVNGKELTIQSNVVTRGNGFTLTDPIPVLFEETFFNANDESYMVLCIAQPLDGATAVGDSQSKDSVLNSFTDYTTFLWGETGGEKNKKLVDQAIGSFIGRLHHLERESLTKHIDATSDLFTKAMQIVLKNRHLKKPAFQDSALMENVKIAVEAYVLHCVYKPLFAGICSCLAAHDEQLNKITRNLHELQLRDVGVRLEFCRNIPRARKELGYLMSYSTPLGKLNCLKRAVRSLMQPVQRANQTGNPLALTTDDLLPMLIFLVVKMEMPNWWANLTYMTSFHFAKSSNHDEYGFYLACLEAALEHVGAGQMEALMDGVETAQACFFSQ</sequence>
<dbReference type="Proteomes" id="UP001209878">
    <property type="component" value="Unassembled WGS sequence"/>
</dbReference>
<dbReference type="GO" id="GO:0043005">
    <property type="term" value="C:neuron projection"/>
    <property type="evidence" value="ECO:0007669"/>
    <property type="project" value="TreeGrafter"/>
</dbReference>
<dbReference type="PANTHER" id="PTHR24170:SF2">
    <property type="entry name" value="ANKYRIN REPEAT DOMAIN-CONTAINING PROTEIN 27"/>
    <property type="match status" value="1"/>
</dbReference>
<dbReference type="SMART" id="SM00167">
    <property type="entry name" value="VPS9"/>
    <property type="match status" value="1"/>
</dbReference>
<dbReference type="GO" id="GO:0045022">
    <property type="term" value="P:early endosome to late endosome transport"/>
    <property type="evidence" value="ECO:0007669"/>
    <property type="project" value="TreeGrafter"/>
</dbReference>
<dbReference type="GO" id="GO:0097422">
    <property type="term" value="C:tubular endosome"/>
    <property type="evidence" value="ECO:0007669"/>
    <property type="project" value="TreeGrafter"/>
</dbReference>
<evidence type="ECO:0000313" key="3">
    <source>
        <dbReference type="Proteomes" id="UP001209878"/>
    </source>
</evidence>
<accession>A0AAD9NQM5</accession>
<dbReference type="InterPro" id="IPR037191">
    <property type="entry name" value="VPS9_dom_sf"/>
</dbReference>
<reference evidence="2" key="1">
    <citation type="journal article" date="2023" name="Mol. Biol. Evol.">
        <title>Third-Generation Sequencing Reveals the Adaptive Role of the Epigenome in Three Deep-Sea Polychaetes.</title>
        <authorList>
            <person name="Perez M."/>
            <person name="Aroh O."/>
            <person name="Sun Y."/>
            <person name="Lan Y."/>
            <person name="Juniper S.K."/>
            <person name="Young C.R."/>
            <person name="Angers B."/>
            <person name="Qian P.Y."/>
        </authorList>
    </citation>
    <scope>NUCLEOTIDE SEQUENCE</scope>
    <source>
        <strain evidence="2">R07B-5</strain>
    </source>
</reference>
<dbReference type="GO" id="GO:0005886">
    <property type="term" value="C:plasma membrane"/>
    <property type="evidence" value="ECO:0007669"/>
    <property type="project" value="TreeGrafter"/>
</dbReference>
<evidence type="ECO:0000259" key="1">
    <source>
        <dbReference type="PROSITE" id="PS51205"/>
    </source>
</evidence>
<dbReference type="GO" id="GO:0000149">
    <property type="term" value="F:SNARE binding"/>
    <property type="evidence" value="ECO:0007669"/>
    <property type="project" value="TreeGrafter"/>
</dbReference>
<dbReference type="InterPro" id="IPR003123">
    <property type="entry name" value="VPS9"/>
</dbReference>
<protein>
    <recommendedName>
        <fullName evidence="1">VPS9 domain-containing protein</fullName>
    </recommendedName>
</protein>
<dbReference type="SUPFAM" id="SSF109993">
    <property type="entry name" value="VPS9 domain"/>
    <property type="match status" value="1"/>
</dbReference>
<dbReference type="GO" id="GO:0005085">
    <property type="term" value="F:guanyl-nucleotide exchange factor activity"/>
    <property type="evidence" value="ECO:0007669"/>
    <property type="project" value="TreeGrafter"/>
</dbReference>
<dbReference type="InterPro" id="IPR051248">
    <property type="entry name" value="UPF0507/Ank_repeat_27"/>
</dbReference>
<organism evidence="2 3">
    <name type="scientific">Ridgeia piscesae</name>
    <name type="common">Tubeworm</name>
    <dbReference type="NCBI Taxonomy" id="27915"/>
    <lineage>
        <taxon>Eukaryota</taxon>
        <taxon>Metazoa</taxon>
        <taxon>Spiralia</taxon>
        <taxon>Lophotrochozoa</taxon>
        <taxon>Annelida</taxon>
        <taxon>Polychaeta</taxon>
        <taxon>Sedentaria</taxon>
        <taxon>Canalipalpata</taxon>
        <taxon>Sabellida</taxon>
        <taxon>Siboglinidae</taxon>
        <taxon>Ridgeia</taxon>
    </lineage>
</organism>
<comment type="caution">
    <text evidence="2">The sequence shown here is derived from an EMBL/GenBank/DDBJ whole genome shotgun (WGS) entry which is preliminary data.</text>
</comment>
<name>A0AAD9NQM5_RIDPI</name>
<feature type="domain" description="VPS9" evidence="1">
    <location>
        <begin position="241"/>
        <end position="383"/>
    </location>
</feature>
<keyword evidence="3" id="KW-1185">Reference proteome</keyword>
<dbReference type="PROSITE" id="PS51205">
    <property type="entry name" value="VPS9"/>
    <property type="match status" value="1"/>
</dbReference>
<dbReference type="PANTHER" id="PTHR24170">
    <property type="entry name" value="ANKYRIN REPEAT DOMAIN-CONTAINING PROTEIN 27"/>
    <property type="match status" value="1"/>
</dbReference>
<dbReference type="Gene3D" id="1.20.1050.80">
    <property type="entry name" value="VPS9 domain"/>
    <property type="match status" value="1"/>
</dbReference>